<evidence type="ECO:0000256" key="4">
    <source>
        <dbReference type="ARBA" id="ARBA00022490"/>
    </source>
</evidence>
<evidence type="ECO:0000256" key="2">
    <source>
        <dbReference type="ARBA" id="ARBA00004752"/>
    </source>
</evidence>
<accession>A0AAE3E3C5</accession>
<dbReference type="InterPro" id="IPR004101">
    <property type="entry name" value="Mur_ligase_C"/>
</dbReference>
<feature type="domain" description="Mur ligase central" evidence="17">
    <location>
        <begin position="116"/>
        <end position="296"/>
    </location>
</feature>
<dbReference type="RefSeq" id="WP_308731518.1">
    <property type="nucleotide sequence ID" value="NZ_JAJEQN010000011.1"/>
</dbReference>
<evidence type="ECO:0000256" key="11">
    <source>
        <dbReference type="ARBA" id="ARBA00023306"/>
    </source>
</evidence>
<dbReference type="GO" id="GO:0005737">
    <property type="term" value="C:cytoplasm"/>
    <property type="evidence" value="ECO:0007669"/>
    <property type="project" value="UniProtKB-SubCell"/>
</dbReference>
<evidence type="ECO:0000256" key="1">
    <source>
        <dbReference type="ARBA" id="ARBA00004496"/>
    </source>
</evidence>
<sequence>MYHINFENPCHVYFIGIGGISMSGLAEVLMKEGFTVSGSDSKESPLTDHLSSLGAVIFYDQSISHIPQGTDVVVYTAAIHPEHPEIVDATKRNIPLLTRAELLGQLMRNYKTAINIAGTHGKTTTTSMVTEILLAANTDPTISVGGILPTIGGNIRVGGSNLFVTEACEYTNSFLSFYPTMEVILNIEADHLDFFKDIDDIRHSFRLFMEKLPKDGILVINGDIHNLSELINGLDCEIITVGHGESCDYRASNISYNEFAQASFDVTDASNTTLGHIQLSVPGEHNVYNALASVALCKKLNLSMDAIVSGLLNFHGTQRRFEKKGVVNGITIIDDYAHHPQEITATLTAAKKYPHKKIWCIFQPHTYTRTKALLTDFAKALSLADEVVLAKIYPARETDDLGISSDNIRVLLEQAGTSAHYFETFEEIEKFILQHAASGDLVITMGAGDVVKIGEDLISK</sequence>
<keyword evidence="10 14" id="KW-0573">Peptidoglycan synthesis</keyword>
<organism evidence="18 19">
    <name type="scientific">Anthropogastromicrobium aceti</name>
    <dbReference type="NCBI Taxonomy" id="2981768"/>
    <lineage>
        <taxon>Bacteria</taxon>
        <taxon>Bacillati</taxon>
        <taxon>Bacillota</taxon>
        <taxon>Clostridia</taxon>
        <taxon>Lachnospirales</taxon>
        <taxon>Lachnospiraceae</taxon>
        <taxon>Anthropogastromicrobium</taxon>
    </lineage>
</organism>
<comment type="catalytic activity">
    <reaction evidence="13 14">
        <text>UDP-N-acetyl-alpha-D-muramate + L-alanine + ATP = UDP-N-acetyl-alpha-D-muramoyl-L-alanine + ADP + phosphate + H(+)</text>
        <dbReference type="Rhea" id="RHEA:23372"/>
        <dbReference type="ChEBI" id="CHEBI:15378"/>
        <dbReference type="ChEBI" id="CHEBI:30616"/>
        <dbReference type="ChEBI" id="CHEBI:43474"/>
        <dbReference type="ChEBI" id="CHEBI:57972"/>
        <dbReference type="ChEBI" id="CHEBI:70757"/>
        <dbReference type="ChEBI" id="CHEBI:83898"/>
        <dbReference type="ChEBI" id="CHEBI:456216"/>
        <dbReference type="EC" id="6.3.2.8"/>
    </reaction>
</comment>
<evidence type="ECO:0000256" key="3">
    <source>
        <dbReference type="ARBA" id="ARBA00012211"/>
    </source>
</evidence>
<dbReference type="SUPFAM" id="SSF53244">
    <property type="entry name" value="MurD-like peptide ligases, peptide-binding domain"/>
    <property type="match status" value="1"/>
</dbReference>
<dbReference type="GO" id="GO:0009252">
    <property type="term" value="P:peptidoglycan biosynthetic process"/>
    <property type="evidence" value="ECO:0007669"/>
    <property type="project" value="UniProtKB-UniRule"/>
</dbReference>
<dbReference type="EMBL" id="JAJEQN010000011">
    <property type="protein sequence ID" value="MCC2221219.1"/>
    <property type="molecule type" value="Genomic_DNA"/>
</dbReference>
<dbReference type="GO" id="GO:0008360">
    <property type="term" value="P:regulation of cell shape"/>
    <property type="evidence" value="ECO:0007669"/>
    <property type="project" value="UniProtKB-KW"/>
</dbReference>
<dbReference type="PANTHER" id="PTHR43445">
    <property type="entry name" value="UDP-N-ACETYLMURAMATE--L-ALANINE LIGASE-RELATED"/>
    <property type="match status" value="1"/>
</dbReference>
<keyword evidence="4 14" id="KW-0963">Cytoplasm</keyword>
<comment type="pathway">
    <text evidence="2 14">Cell wall biogenesis; peptidoglycan biosynthesis.</text>
</comment>
<dbReference type="InterPro" id="IPR005758">
    <property type="entry name" value="UDP-N-AcMur_Ala_ligase_MurC"/>
</dbReference>
<name>A0AAE3E3C5_9FIRM</name>
<dbReference type="EC" id="6.3.2.8" evidence="3 14"/>
<dbReference type="Pfam" id="PF02875">
    <property type="entry name" value="Mur_ligase_C"/>
    <property type="match status" value="1"/>
</dbReference>
<keyword evidence="9 14" id="KW-0133">Cell shape</keyword>
<evidence type="ECO:0000313" key="18">
    <source>
        <dbReference type="EMBL" id="MCC2221219.1"/>
    </source>
</evidence>
<dbReference type="SUPFAM" id="SSF51984">
    <property type="entry name" value="MurCD N-terminal domain"/>
    <property type="match status" value="1"/>
</dbReference>
<reference evidence="18 19" key="1">
    <citation type="submission" date="2021-10" db="EMBL/GenBank/DDBJ databases">
        <title>Anaerobic single-cell dispensing facilitates the cultivation of human gut bacteria.</title>
        <authorList>
            <person name="Afrizal A."/>
        </authorList>
    </citation>
    <scope>NUCLEOTIDE SEQUENCE [LARGE SCALE GENOMIC DNA]</scope>
    <source>
        <strain evidence="18 19">CLA-AA-H224</strain>
    </source>
</reference>
<dbReference type="GO" id="GO:0008763">
    <property type="term" value="F:UDP-N-acetylmuramate-L-alanine ligase activity"/>
    <property type="evidence" value="ECO:0007669"/>
    <property type="project" value="UniProtKB-UniRule"/>
</dbReference>
<keyword evidence="11 14" id="KW-0131">Cell cycle</keyword>
<feature type="domain" description="Mur ligase C-terminal" evidence="16">
    <location>
        <begin position="319"/>
        <end position="448"/>
    </location>
</feature>
<proteinExistence type="inferred from homology"/>
<protein>
    <recommendedName>
        <fullName evidence="3 14">UDP-N-acetylmuramate--L-alanine ligase</fullName>
        <ecNumber evidence="3 14">6.3.2.8</ecNumber>
    </recommendedName>
    <alternativeName>
        <fullName evidence="14">UDP-N-acetylmuramoyl-L-alanine synthetase</fullName>
    </alternativeName>
</protein>
<comment type="function">
    <text evidence="14">Cell wall formation.</text>
</comment>
<evidence type="ECO:0000313" key="19">
    <source>
        <dbReference type="Proteomes" id="UP001198200"/>
    </source>
</evidence>
<dbReference type="InterPro" id="IPR000713">
    <property type="entry name" value="Mur_ligase_N"/>
</dbReference>
<keyword evidence="8 14" id="KW-0067">ATP-binding</keyword>
<evidence type="ECO:0000256" key="7">
    <source>
        <dbReference type="ARBA" id="ARBA00022741"/>
    </source>
</evidence>
<dbReference type="GO" id="GO:0051301">
    <property type="term" value="P:cell division"/>
    <property type="evidence" value="ECO:0007669"/>
    <property type="project" value="UniProtKB-KW"/>
</dbReference>
<evidence type="ECO:0000256" key="9">
    <source>
        <dbReference type="ARBA" id="ARBA00022960"/>
    </source>
</evidence>
<evidence type="ECO:0000259" key="16">
    <source>
        <dbReference type="Pfam" id="PF02875"/>
    </source>
</evidence>
<dbReference type="GO" id="GO:0071555">
    <property type="term" value="P:cell wall organization"/>
    <property type="evidence" value="ECO:0007669"/>
    <property type="project" value="UniProtKB-KW"/>
</dbReference>
<dbReference type="Proteomes" id="UP001198200">
    <property type="component" value="Unassembled WGS sequence"/>
</dbReference>
<dbReference type="Pfam" id="PF08245">
    <property type="entry name" value="Mur_ligase_M"/>
    <property type="match status" value="1"/>
</dbReference>
<dbReference type="Gene3D" id="3.90.190.20">
    <property type="entry name" value="Mur ligase, C-terminal domain"/>
    <property type="match status" value="1"/>
</dbReference>
<keyword evidence="6 14" id="KW-0132">Cell division</keyword>
<evidence type="ECO:0000259" key="17">
    <source>
        <dbReference type="Pfam" id="PF08245"/>
    </source>
</evidence>
<feature type="binding site" evidence="14">
    <location>
        <begin position="118"/>
        <end position="124"/>
    </location>
    <ligand>
        <name>ATP</name>
        <dbReference type="ChEBI" id="CHEBI:30616"/>
    </ligand>
</feature>
<evidence type="ECO:0000256" key="6">
    <source>
        <dbReference type="ARBA" id="ARBA00022618"/>
    </source>
</evidence>
<evidence type="ECO:0000256" key="8">
    <source>
        <dbReference type="ARBA" id="ARBA00022840"/>
    </source>
</evidence>
<dbReference type="NCBIfam" id="TIGR01082">
    <property type="entry name" value="murC"/>
    <property type="match status" value="1"/>
</dbReference>
<gene>
    <name evidence="14 18" type="primary">murC</name>
    <name evidence="18" type="ORF">LKD48_06090</name>
</gene>
<dbReference type="Gene3D" id="3.40.1190.10">
    <property type="entry name" value="Mur-like, catalytic domain"/>
    <property type="match status" value="1"/>
</dbReference>
<comment type="caution">
    <text evidence="18">The sequence shown here is derived from an EMBL/GenBank/DDBJ whole genome shotgun (WGS) entry which is preliminary data.</text>
</comment>
<dbReference type="HAMAP" id="MF_00046">
    <property type="entry name" value="MurC"/>
    <property type="match status" value="1"/>
</dbReference>
<comment type="subcellular location">
    <subcellularLocation>
        <location evidence="1 14">Cytoplasm</location>
    </subcellularLocation>
</comment>
<evidence type="ECO:0000256" key="12">
    <source>
        <dbReference type="ARBA" id="ARBA00023316"/>
    </source>
</evidence>
<evidence type="ECO:0000256" key="13">
    <source>
        <dbReference type="ARBA" id="ARBA00047833"/>
    </source>
</evidence>
<dbReference type="InterPro" id="IPR036565">
    <property type="entry name" value="Mur-like_cat_sf"/>
</dbReference>
<dbReference type="InterPro" id="IPR050061">
    <property type="entry name" value="MurCDEF_pg_biosynth"/>
</dbReference>
<keyword evidence="7 14" id="KW-0547">Nucleotide-binding</keyword>
<dbReference type="Gene3D" id="3.40.50.720">
    <property type="entry name" value="NAD(P)-binding Rossmann-like Domain"/>
    <property type="match status" value="1"/>
</dbReference>
<evidence type="ECO:0000256" key="5">
    <source>
        <dbReference type="ARBA" id="ARBA00022598"/>
    </source>
</evidence>
<keyword evidence="5 14" id="KW-0436">Ligase</keyword>
<evidence type="ECO:0000256" key="10">
    <source>
        <dbReference type="ARBA" id="ARBA00022984"/>
    </source>
</evidence>
<dbReference type="GO" id="GO:0005524">
    <property type="term" value="F:ATP binding"/>
    <property type="evidence" value="ECO:0007669"/>
    <property type="project" value="UniProtKB-UniRule"/>
</dbReference>
<evidence type="ECO:0000259" key="15">
    <source>
        <dbReference type="Pfam" id="PF01225"/>
    </source>
</evidence>
<dbReference type="InterPro" id="IPR036615">
    <property type="entry name" value="Mur_ligase_C_dom_sf"/>
</dbReference>
<feature type="domain" description="Mur ligase N-terminal catalytic" evidence="15">
    <location>
        <begin position="11"/>
        <end position="110"/>
    </location>
</feature>
<dbReference type="InterPro" id="IPR013221">
    <property type="entry name" value="Mur_ligase_cen"/>
</dbReference>
<keyword evidence="19" id="KW-1185">Reference proteome</keyword>
<dbReference type="Pfam" id="PF01225">
    <property type="entry name" value="Mur_ligase"/>
    <property type="match status" value="1"/>
</dbReference>
<keyword evidence="12 14" id="KW-0961">Cell wall biogenesis/degradation</keyword>
<evidence type="ECO:0000256" key="14">
    <source>
        <dbReference type="HAMAP-Rule" id="MF_00046"/>
    </source>
</evidence>
<dbReference type="PANTHER" id="PTHR43445:SF3">
    <property type="entry name" value="UDP-N-ACETYLMURAMATE--L-ALANINE LIGASE"/>
    <property type="match status" value="1"/>
</dbReference>
<dbReference type="SUPFAM" id="SSF53623">
    <property type="entry name" value="MurD-like peptide ligases, catalytic domain"/>
    <property type="match status" value="1"/>
</dbReference>
<comment type="similarity">
    <text evidence="14">Belongs to the MurCDEF family.</text>
</comment>
<dbReference type="AlphaFoldDB" id="A0AAE3E3C5"/>